<dbReference type="InterPro" id="IPR050490">
    <property type="entry name" value="Bact_solute-bd_prot1"/>
</dbReference>
<dbReference type="PANTHER" id="PTHR43649:SF12">
    <property type="entry name" value="DIACETYLCHITOBIOSE BINDING PROTEIN DASA"/>
    <property type="match status" value="1"/>
</dbReference>
<feature type="chain" id="PRO_5045872336" evidence="1">
    <location>
        <begin position="20"/>
        <end position="472"/>
    </location>
</feature>
<keyword evidence="1" id="KW-0732">Signal</keyword>
<evidence type="ECO:0000313" key="2">
    <source>
        <dbReference type="EMBL" id="MBC8599029.1"/>
    </source>
</evidence>
<dbReference type="Gene3D" id="3.40.190.10">
    <property type="entry name" value="Periplasmic binding protein-like II"/>
    <property type="match status" value="1"/>
</dbReference>
<proteinExistence type="predicted"/>
<organism evidence="2 3">
    <name type="scientific">Enterocloster hominis</name>
    <name type="common">ex Liu et al. 2021</name>
    <dbReference type="NCBI Taxonomy" id="2763663"/>
    <lineage>
        <taxon>Bacteria</taxon>
        <taxon>Bacillati</taxon>
        <taxon>Bacillota</taxon>
        <taxon>Clostridia</taxon>
        <taxon>Lachnospirales</taxon>
        <taxon>Lachnospiraceae</taxon>
        <taxon>Enterocloster</taxon>
    </lineage>
</organism>
<reference evidence="2 3" key="1">
    <citation type="submission" date="2020-08" db="EMBL/GenBank/DDBJ databases">
        <title>Genome public.</title>
        <authorList>
            <person name="Liu C."/>
            <person name="Sun Q."/>
        </authorList>
    </citation>
    <scope>NUCLEOTIDE SEQUENCE [LARGE SCALE GENOMIC DNA]</scope>
    <source>
        <strain evidence="2 3">BX10</strain>
    </source>
</reference>
<dbReference type="PANTHER" id="PTHR43649">
    <property type="entry name" value="ARABINOSE-BINDING PROTEIN-RELATED"/>
    <property type="match status" value="1"/>
</dbReference>
<evidence type="ECO:0000256" key="1">
    <source>
        <dbReference type="SAM" id="SignalP"/>
    </source>
</evidence>
<protein>
    <submittedName>
        <fullName evidence="2">Extracellular solute-binding protein</fullName>
    </submittedName>
</protein>
<sequence>MKKKLMAAAVIGFAGMSLAACGSKETAETAAGTAAAETTAAETTAAEEKTTEVAKAAEASAEGPAKVPEPITITFWHDRTSDTDLAWLQKSIEEFNSTNEYGITVEEVAQGYLDDVQAAVETAIAAGEAPELADLSCNGIPLFASEGVLADMTPYVERDGFDMENVVKELTDYVYYEDQIVAMPYTRGTAILYYNKDLYGKAGLDHAPESLEELNEYAKKIYDDSNGEVKGIGYTIEPTYYQHYLLASLNQVGFMDADGLGASCVTDGTMEKFLTDWHTWTEEGWCEIPALSGASSAMQEAFYNGKLAAFVSSSNRATSIMGKAKEAGIDLGMARTVGYGGYSAPLGGGSVGIIGKDHTDQEIAAAWEFVKFLMSDQQVAANHIETGVLPTTYSSVETDTLKDFWADENHIGYKISYEQVKDASAPSMSLYTSEWNSIVRNAYSQVIQARDLAPQDAVKDLAKEAEALFPAK</sequence>
<evidence type="ECO:0000313" key="3">
    <source>
        <dbReference type="Proteomes" id="UP000647491"/>
    </source>
</evidence>
<dbReference type="PROSITE" id="PS51257">
    <property type="entry name" value="PROKAR_LIPOPROTEIN"/>
    <property type="match status" value="1"/>
</dbReference>
<comment type="caution">
    <text evidence="2">The sequence shown here is derived from an EMBL/GenBank/DDBJ whole genome shotgun (WGS) entry which is preliminary data.</text>
</comment>
<dbReference type="SUPFAM" id="SSF53850">
    <property type="entry name" value="Periplasmic binding protein-like II"/>
    <property type="match status" value="1"/>
</dbReference>
<dbReference type="InterPro" id="IPR006059">
    <property type="entry name" value="SBP"/>
</dbReference>
<dbReference type="Proteomes" id="UP000647491">
    <property type="component" value="Unassembled WGS sequence"/>
</dbReference>
<name>A0ABR7NSC7_9FIRM</name>
<accession>A0ABR7NSC7</accession>
<feature type="signal peptide" evidence="1">
    <location>
        <begin position="1"/>
        <end position="19"/>
    </location>
</feature>
<keyword evidence="3" id="KW-1185">Reference proteome</keyword>
<dbReference type="RefSeq" id="WP_262427437.1">
    <property type="nucleotide sequence ID" value="NZ_JACRTJ010000016.1"/>
</dbReference>
<dbReference type="Pfam" id="PF13416">
    <property type="entry name" value="SBP_bac_8"/>
    <property type="match status" value="1"/>
</dbReference>
<gene>
    <name evidence="2" type="ORF">H8708_07265</name>
</gene>
<dbReference type="EMBL" id="JACRTJ010000016">
    <property type="protein sequence ID" value="MBC8599029.1"/>
    <property type="molecule type" value="Genomic_DNA"/>
</dbReference>